<evidence type="ECO:0000256" key="2">
    <source>
        <dbReference type="ARBA" id="ARBA00006739"/>
    </source>
</evidence>
<accession>A0ABY8WPV7</accession>
<proteinExistence type="inferred from homology"/>
<dbReference type="PANTHER" id="PTHR43179:SF12">
    <property type="entry name" value="GALACTOFURANOSYLTRANSFERASE GLFT2"/>
    <property type="match status" value="1"/>
</dbReference>
<dbReference type="Proteomes" id="UP001240150">
    <property type="component" value="Chromosome"/>
</dbReference>
<keyword evidence="4 6" id="KW-0808">Transferase</keyword>
<dbReference type="GO" id="GO:0016757">
    <property type="term" value="F:glycosyltransferase activity"/>
    <property type="evidence" value="ECO:0007669"/>
    <property type="project" value="UniProtKB-KW"/>
</dbReference>
<sequence>MSVINRPAPPVGIETDEVTVVVATRNRPDRLRETVPRHHAATIIVDNASDQPLSVPGAMMVRLGENLGAAARNVGVEHARTPFVAFADDDSYWEPGSLARAARIFRDHPRAALLSAKVLVGAEGRLDPVSACMAEAPIGTPPGAPGPSVLGFLSCAVMVRRDAFLAAGGFQPKLFVYGEEALLAMDLAAAGHHLSYVPDLVVRHLPEPAGRDNRARARREARNRALTALLRRPPAVIARTLAEVARTQPAALRDIARDLPWALRHRRPLPAPVESALRHLATT</sequence>
<comment type="pathway">
    <text evidence="1">Cell wall biogenesis; cell wall polysaccharide biosynthesis.</text>
</comment>
<evidence type="ECO:0000256" key="1">
    <source>
        <dbReference type="ARBA" id="ARBA00004776"/>
    </source>
</evidence>
<keyword evidence="3 6" id="KW-0328">Glycosyltransferase</keyword>
<comment type="similarity">
    <text evidence="2">Belongs to the glycosyltransferase 2 family.</text>
</comment>
<dbReference type="EC" id="2.4.-.-" evidence="6"/>
<dbReference type="PANTHER" id="PTHR43179">
    <property type="entry name" value="RHAMNOSYLTRANSFERASE WBBL"/>
    <property type="match status" value="1"/>
</dbReference>
<dbReference type="Pfam" id="PF00535">
    <property type="entry name" value="Glycos_transf_2"/>
    <property type="match status" value="1"/>
</dbReference>
<protein>
    <submittedName>
        <fullName evidence="6">Glycosyltransferase</fullName>
        <ecNumber evidence="6">2.4.-.-</ecNumber>
    </submittedName>
</protein>
<dbReference type="InterPro" id="IPR029044">
    <property type="entry name" value="Nucleotide-diphossugar_trans"/>
</dbReference>
<evidence type="ECO:0000259" key="5">
    <source>
        <dbReference type="Pfam" id="PF00535"/>
    </source>
</evidence>
<reference evidence="6 7" key="1">
    <citation type="submission" date="2023-06" db="EMBL/GenBank/DDBJ databases">
        <authorList>
            <person name="Yushchuk O."/>
            <person name="Binda E."/>
            <person name="Ruckert-Reed C."/>
            <person name="Fedorenko V."/>
            <person name="Kalinowski J."/>
            <person name="Marinelli F."/>
        </authorList>
    </citation>
    <scope>NUCLEOTIDE SEQUENCE [LARGE SCALE GENOMIC DNA]</scope>
    <source>
        <strain evidence="6 7">NRRL 3884</strain>
    </source>
</reference>
<evidence type="ECO:0000256" key="3">
    <source>
        <dbReference type="ARBA" id="ARBA00022676"/>
    </source>
</evidence>
<dbReference type="InterPro" id="IPR001173">
    <property type="entry name" value="Glyco_trans_2-like"/>
</dbReference>
<feature type="domain" description="Glycosyltransferase 2-like" evidence="5">
    <location>
        <begin position="19"/>
        <end position="130"/>
    </location>
</feature>
<organism evidence="6 7">
    <name type="scientific">Actinoplanes oblitus</name>
    <dbReference type="NCBI Taxonomy" id="3040509"/>
    <lineage>
        <taxon>Bacteria</taxon>
        <taxon>Bacillati</taxon>
        <taxon>Actinomycetota</taxon>
        <taxon>Actinomycetes</taxon>
        <taxon>Micromonosporales</taxon>
        <taxon>Micromonosporaceae</taxon>
        <taxon>Actinoplanes</taxon>
    </lineage>
</organism>
<evidence type="ECO:0000313" key="7">
    <source>
        <dbReference type="Proteomes" id="UP001240150"/>
    </source>
</evidence>
<dbReference type="SUPFAM" id="SSF53448">
    <property type="entry name" value="Nucleotide-diphospho-sugar transferases"/>
    <property type="match status" value="1"/>
</dbReference>
<gene>
    <name evidence="6" type="ORF">ACTOB_003120</name>
</gene>
<evidence type="ECO:0000313" key="6">
    <source>
        <dbReference type="EMBL" id="WIM99467.1"/>
    </source>
</evidence>
<dbReference type="RefSeq" id="WP_284920905.1">
    <property type="nucleotide sequence ID" value="NZ_CP126980.1"/>
</dbReference>
<name>A0ABY8WPV7_9ACTN</name>
<dbReference type="EMBL" id="CP126980">
    <property type="protein sequence ID" value="WIM99467.1"/>
    <property type="molecule type" value="Genomic_DNA"/>
</dbReference>
<keyword evidence="7" id="KW-1185">Reference proteome</keyword>
<dbReference type="Gene3D" id="3.90.550.10">
    <property type="entry name" value="Spore Coat Polysaccharide Biosynthesis Protein SpsA, Chain A"/>
    <property type="match status" value="1"/>
</dbReference>
<evidence type="ECO:0000256" key="4">
    <source>
        <dbReference type="ARBA" id="ARBA00022679"/>
    </source>
</evidence>